<dbReference type="OrthoDB" id="5187892at2"/>
<dbReference type="AlphaFoldDB" id="A0A4U1IYT2"/>
<dbReference type="EMBL" id="SSMQ01000053">
    <property type="protein sequence ID" value="TKC99767.1"/>
    <property type="molecule type" value="Genomic_DNA"/>
</dbReference>
<dbReference type="RefSeq" id="WP_136933736.1">
    <property type="nucleotide sequence ID" value="NZ_SSMQ01000053.1"/>
</dbReference>
<evidence type="ECO:0000313" key="1">
    <source>
        <dbReference type="EMBL" id="TKC99767.1"/>
    </source>
</evidence>
<name>A0A4U1IYT2_9BACT</name>
<accession>A0A4U1IYT2</accession>
<organism evidence="1 2">
    <name type="scientific">Polyangium fumosum</name>
    <dbReference type="NCBI Taxonomy" id="889272"/>
    <lineage>
        <taxon>Bacteria</taxon>
        <taxon>Pseudomonadati</taxon>
        <taxon>Myxococcota</taxon>
        <taxon>Polyangia</taxon>
        <taxon>Polyangiales</taxon>
        <taxon>Polyangiaceae</taxon>
        <taxon>Polyangium</taxon>
    </lineage>
</organism>
<dbReference type="Proteomes" id="UP000309215">
    <property type="component" value="Unassembled WGS sequence"/>
</dbReference>
<sequence>MSMYAVNVLFRVDDLGEVTLDFKGGLKVRVEKTISSGLGGVMLKIIGHEVSADHPVFGKVTLSQADIDTTPLSPLELVKQLPPTFQNTIYHDFKCTFGWWPGGGSMVLRNTKTAALVNNALTVFPPQGSVYHLQEPMDLAPLGSPDKVVATFKEMHFTVTHNP</sequence>
<protein>
    <submittedName>
        <fullName evidence="1">Uncharacterized protein</fullName>
    </submittedName>
</protein>
<evidence type="ECO:0000313" key="2">
    <source>
        <dbReference type="Proteomes" id="UP000309215"/>
    </source>
</evidence>
<keyword evidence="2" id="KW-1185">Reference proteome</keyword>
<comment type="caution">
    <text evidence="1">The sequence shown here is derived from an EMBL/GenBank/DDBJ whole genome shotgun (WGS) entry which is preliminary data.</text>
</comment>
<reference evidence="1 2" key="1">
    <citation type="submission" date="2019-04" db="EMBL/GenBank/DDBJ databases">
        <authorList>
            <person name="Li Y."/>
            <person name="Wang J."/>
        </authorList>
    </citation>
    <scope>NUCLEOTIDE SEQUENCE [LARGE SCALE GENOMIC DNA]</scope>
    <source>
        <strain evidence="1 2">DSM 14668</strain>
    </source>
</reference>
<gene>
    <name evidence="1" type="ORF">E8A74_36605</name>
</gene>
<proteinExistence type="predicted"/>